<organism evidence="2 3">
    <name type="scientific">Microlunatus aurantiacus</name>
    <dbReference type="NCBI Taxonomy" id="446786"/>
    <lineage>
        <taxon>Bacteria</taxon>
        <taxon>Bacillati</taxon>
        <taxon>Actinomycetota</taxon>
        <taxon>Actinomycetes</taxon>
        <taxon>Propionibacteriales</taxon>
        <taxon>Propionibacteriaceae</taxon>
        <taxon>Microlunatus</taxon>
    </lineage>
</organism>
<dbReference type="RefSeq" id="WP_344811751.1">
    <property type="nucleotide sequence ID" value="NZ_BAAAYX010000003.1"/>
</dbReference>
<proteinExistence type="predicted"/>
<sequence length="496" mass="54575">MRRAWVRLDNASNIFLAARSAADPKVFRLSAELDRIVDPRALQSAVEATFDRYQLFHAVLRRGVFWYYLQASDLRPRVTAEELPTCAPLYQADKRHLLFRVLHHDRRISLEVFHALADGTGALWFLSDVMTAYARLCTLDHRDDHDHGDGNRDAAHGPAGPDPTGRGGAARRGEEPVADPAAPVHGLTTDSFAHYFQRLRRTRPPAVDLDADFRRAAAAPVDGERAAGRPPSGGRPHHRASTRARQIRTGAYRVKGTRTPDDRTRAVELTVSARDVLALARAEGVSLTMYLTAAFCQAIRATSPRTGRNTTLAASVPVNLRQFFPSTSPRNFFATIRVEHTYGRGPDDLGTVCRLLDGQFRPRATPEALAEKLQKLVRFERMPLLRVVPRPVKDLILRVVNWGSNRGLSVAVSNLGRVTLPAPAEDAVRGMQFHVSAVRPQLCAISHAGLLTLTFTSPFTETDHIREFARLLTAGGVAVTVGAAPVTEAEIAELSS</sequence>
<accession>A0ABP7CZ64</accession>
<comment type="caution">
    <text evidence="2">The sequence shown here is derived from an EMBL/GenBank/DDBJ whole genome shotgun (WGS) entry which is preliminary data.</text>
</comment>
<feature type="region of interest" description="Disordered" evidence="1">
    <location>
        <begin position="147"/>
        <end position="185"/>
    </location>
</feature>
<keyword evidence="3" id="KW-1185">Reference proteome</keyword>
<evidence type="ECO:0000256" key="1">
    <source>
        <dbReference type="SAM" id="MobiDB-lite"/>
    </source>
</evidence>
<feature type="compositionally biased region" description="Basic residues" evidence="1">
    <location>
        <begin position="235"/>
        <end position="244"/>
    </location>
</feature>
<evidence type="ECO:0000313" key="3">
    <source>
        <dbReference type="Proteomes" id="UP001500051"/>
    </source>
</evidence>
<dbReference type="EMBL" id="BAAAYX010000003">
    <property type="protein sequence ID" value="GAA3696897.1"/>
    <property type="molecule type" value="Genomic_DNA"/>
</dbReference>
<dbReference type="PANTHER" id="PTHR28037:SF1">
    <property type="entry name" value="ALCOHOL O-ACETYLTRANSFERASE 1-RELATED"/>
    <property type="match status" value="1"/>
</dbReference>
<dbReference type="PANTHER" id="PTHR28037">
    <property type="entry name" value="ALCOHOL O-ACETYLTRANSFERASE 1-RELATED"/>
    <property type="match status" value="1"/>
</dbReference>
<gene>
    <name evidence="2" type="ORF">GCM10022204_11010</name>
</gene>
<dbReference type="Proteomes" id="UP001500051">
    <property type="component" value="Unassembled WGS sequence"/>
</dbReference>
<reference evidence="3" key="1">
    <citation type="journal article" date="2019" name="Int. J. Syst. Evol. Microbiol.">
        <title>The Global Catalogue of Microorganisms (GCM) 10K type strain sequencing project: providing services to taxonomists for standard genome sequencing and annotation.</title>
        <authorList>
            <consortium name="The Broad Institute Genomics Platform"/>
            <consortium name="The Broad Institute Genome Sequencing Center for Infectious Disease"/>
            <person name="Wu L."/>
            <person name="Ma J."/>
        </authorList>
    </citation>
    <scope>NUCLEOTIDE SEQUENCE [LARGE SCALE GENOMIC DNA]</scope>
    <source>
        <strain evidence="3">JCM 16548</strain>
    </source>
</reference>
<evidence type="ECO:0000313" key="2">
    <source>
        <dbReference type="EMBL" id="GAA3696897.1"/>
    </source>
</evidence>
<protein>
    <submittedName>
        <fullName evidence="2">Alcohol acetyltransferase</fullName>
    </submittedName>
</protein>
<feature type="region of interest" description="Disordered" evidence="1">
    <location>
        <begin position="218"/>
        <end position="244"/>
    </location>
</feature>
<dbReference type="InterPro" id="IPR052058">
    <property type="entry name" value="Alcohol_O-acetyltransferase"/>
</dbReference>
<name>A0ABP7CZ64_9ACTN</name>